<protein>
    <submittedName>
        <fullName evidence="6">Unannotated protein</fullName>
    </submittedName>
</protein>
<evidence type="ECO:0000313" key="6">
    <source>
        <dbReference type="EMBL" id="CAB4599924.1"/>
    </source>
</evidence>
<comment type="similarity">
    <text evidence="1">Belongs to the peptidase S33 family.</text>
</comment>
<evidence type="ECO:0000256" key="2">
    <source>
        <dbReference type="ARBA" id="ARBA00022729"/>
    </source>
</evidence>
<dbReference type="AlphaFoldDB" id="A0A6J6GLD4"/>
<dbReference type="InterPro" id="IPR000073">
    <property type="entry name" value="AB_hydrolase_1"/>
</dbReference>
<dbReference type="GO" id="GO:0016787">
    <property type="term" value="F:hydrolase activity"/>
    <property type="evidence" value="ECO:0007669"/>
    <property type="project" value="UniProtKB-KW"/>
</dbReference>
<dbReference type="InterPro" id="IPR051601">
    <property type="entry name" value="Serine_prot/Carboxylest_S33"/>
</dbReference>
<dbReference type="PANTHER" id="PTHR43248:SF29">
    <property type="entry name" value="TRIPEPTIDYL AMINOPEPTIDASE"/>
    <property type="match status" value="1"/>
</dbReference>
<dbReference type="EMBL" id="CAEZSR010000312">
    <property type="protein sequence ID" value="CAB4599924.1"/>
    <property type="molecule type" value="Genomic_DNA"/>
</dbReference>
<name>A0A6J6GLD4_9ZZZZ</name>
<dbReference type="PANTHER" id="PTHR43248">
    <property type="entry name" value="2-SUCCINYL-6-HYDROXY-2,4-CYCLOHEXADIENE-1-CARBOXYLATE SYNTHASE"/>
    <property type="match status" value="1"/>
</dbReference>
<evidence type="ECO:0000256" key="4">
    <source>
        <dbReference type="SAM" id="MobiDB-lite"/>
    </source>
</evidence>
<gene>
    <name evidence="6" type="ORF">UFOPK1493_04252</name>
</gene>
<dbReference type="Gene3D" id="3.40.50.1820">
    <property type="entry name" value="alpha/beta hydrolase"/>
    <property type="match status" value="1"/>
</dbReference>
<feature type="domain" description="AB hydrolase-1" evidence="5">
    <location>
        <begin position="122"/>
        <end position="506"/>
    </location>
</feature>
<organism evidence="6">
    <name type="scientific">freshwater metagenome</name>
    <dbReference type="NCBI Taxonomy" id="449393"/>
    <lineage>
        <taxon>unclassified sequences</taxon>
        <taxon>metagenomes</taxon>
        <taxon>ecological metagenomes</taxon>
    </lineage>
</organism>
<evidence type="ECO:0000256" key="3">
    <source>
        <dbReference type="ARBA" id="ARBA00022801"/>
    </source>
</evidence>
<accession>A0A6J6GLD4</accession>
<dbReference type="SUPFAM" id="SSF53474">
    <property type="entry name" value="alpha/beta-Hydrolases"/>
    <property type="match status" value="1"/>
</dbReference>
<feature type="region of interest" description="Disordered" evidence="4">
    <location>
        <begin position="27"/>
        <end position="77"/>
    </location>
</feature>
<keyword evidence="3" id="KW-0378">Hydrolase</keyword>
<evidence type="ECO:0000256" key="1">
    <source>
        <dbReference type="ARBA" id="ARBA00010088"/>
    </source>
</evidence>
<proteinExistence type="inferred from homology"/>
<reference evidence="6" key="1">
    <citation type="submission" date="2020-05" db="EMBL/GenBank/DDBJ databases">
        <authorList>
            <person name="Chiriac C."/>
            <person name="Salcher M."/>
            <person name="Ghai R."/>
            <person name="Kavagutti S V."/>
        </authorList>
    </citation>
    <scope>NUCLEOTIDE SEQUENCE</scope>
</reference>
<dbReference type="InterPro" id="IPR029058">
    <property type="entry name" value="AB_hydrolase_fold"/>
</dbReference>
<dbReference type="PROSITE" id="PS51257">
    <property type="entry name" value="PROKAR_LIPOPROTEIN"/>
    <property type="match status" value="1"/>
</dbReference>
<keyword evidence="2" id="KW-0732">Signal</keyword>
<feature type="compositionally biased region" description="Low complexity" evidence="4">
    <location>
        <begin position="34"/>
        <end position="72"/>
    </location>
</feature>
<sequence length="646" mass="66880">MSRSPFATRLVAALTITACTLAACSSDDDRADRTPATPTTDTGASGPPSVAPASTADTAPATAPTTTAGDTDGIAWSDCDEFDDPALECAVLTVPLDHGEPEGDTIDIALIRLPATGDRLGAMLFNPGGPGVGGVDPIASIGGLPVITTLTERYDLIGFDPRGVERSNGIRCIDGPTLDTIASLDPTPETDQEAAEGAQIYRASLEGCREQYGDTLRFMSTEQTARDMDAVREALGDEQISFFGVSYGTYLGAVYASLFPDRVGAMFLDSAFLPDGQSDLEATRIQLAGFEAAFDNFARWCTGTTSCPWSGTDVGARWDALAVRLDATPLDVEGRSVNVAVLANATSAALYSESLWSQLAQALDAAEQGDGTLVQQLADGFTGRNSDGTYNTLATSIQVINCASGIGTETPADPAAAVAELRAGLPRFGPVVPSWILDGDCTALLGGPAPTPDPVSYTGTGPIVVIGGLNDPATPFEYATLMVDALGPAAHLVTFTGEGHGQSLENDCLQQVMVDLFLDQTTPAPGTTCAANPAPTEPSWWGELPAVPAGTSIELPGQLLAGLGLDPSRLYLEGWLSTASPEQVQSAFADALDGWAATDRPQEQQGVVATSFEQDGRTLGVITISPEALAELGVDLDGTIVVLLAV</sequence>
<evidence type="ECO:0000259" key="5">
    <source>
        <dbReference type="Pfam" id="PF00561"/>
    </source>
</evidence>
<dbReference type="Pfam" id="PF00561">
    <property type="entry name" value="Abhydrolase_1"/>
    <property type="match status" value="1"/>
</dbReference>